<keyword evidence="5" id="KW-0238">DNA-binding</keyword>
<dbReference type="PANTHER" id="PTHR47782">
    <property type="entry name" value="ZN(II)2CYS6 TRANSCRIPTION FACTOR (EUROFUNG)-RELATED"/>
    <property type="match status" value="1"/>
</dbReference>
<comment type="caution">
    <text evidence="9">The sequence shown here is derived from an EMBL/GenBank/DDBJ whole genome shotgun (WGS) entry which is preliminary data.</text>
</comment>
<evidence type="ECO:0000256" key="3">
    <source>
        <dbReference type="ARBA" id="ARBA00022833"/>
    </source>
</evidence>
<dbReference type="SMART" id="SM00066">
    <property type="entry name" value="GAL4"/>
    <property type="match status" value="1"/>
</dbReference>
<dbReference type="InterPro" id="IPR036864">
    <property type="entry name" value="Zn2-C6_fun-type_DNA-bd_sf"/>
</dbReference>
<dbReference type="PROSITE" id="PS50048">
    <property type="entry name" value="ZN2_CY6_FUNGAL_2"/>
    <property type="match status" value="1"/>
</dbReference>
<dbReference type="PROSITE" id="PS00463">
    <property type="entry name" value="ZN2_CY6_FUNGAL_1"/>
    <property type="match status" value="1"/>
</dbReference>
<accession>A0AAV9QKD4</accession>
<evidence type="ECO:0000256" key="6">
    <source>
        <dbReference type="ARBA" id="ARBA00023163"/>
    </source>
</evidence>
<keyword evidence="3" id="KW-0862">Zinc</keyword>
<dbReference type="InterPro" id="IPR001138">
    <property type="entry name" value="Zn2Cys6_DnaBD"/>
</dbReference>
<evidence type="ECO:0000313" key="10">
    <source>
        <dbReference type="Proteomes" id="UP001345827"/>
    </source>
</evidence>
<comment type="subcellular location">
    <subcellularLocation>
        <location evidence="1">Nucleus</location>
    </subcellularLocation>
</comment>
<evidence type="ECO:0000256" key="5">
    <source>
        <dbReference type="ARBA" id="ARBA00023125"/>
    </source>
</evidence>
<dbReference type="GO" id="GO:0043565">
    <property type="term" value="F:sequence-specific DNA binding"/>
    <property type="evidence" value="ECO:0007669"/>
    <property type="project" value="TreeGrafter"/>
</dbReference>
<evidence type="ECO:0000256" key="7">
    <source>
        <dbReference type="ARBA" id="ARBA00023242"/>
    </source>
</evidence>
<evidence type="ECO:0000256" key="2">
    <source>
        <dbReference type="ARBA" id="ARBA00022723"/>
    </source>
</evidence>
<dbReference type="EMBL" id="JAXLQG010000001">
    <property type="protein sequence ID" value="KAK5545313.1"/>
    <property type="molecule type" value="Genomic_DNA"/>
</dbReference>
<evidence type="ECO:0000313" key="9">
    <source>
        <dbReference type="EMBL" id="KAK5545313.1"/>
    </source>
</evidence>
<dbReference type="GO" id="GO:0045944">
    <property type="term" value="P:positive regulation of transcription by RNA polymerase II"/>
    <property type="evidence" value="ECO:0007669"/>
    <property type="project" value="TreeGrafter"/>
</dbReference>
<keyword evidence="7" id="KW-0539">Nucleus</keyword>
<keyword evidence="6" id="KW-0804">Transcription</keyword>
<dbReference type="AlphaFoldDB" id="A0AAV9QKD4"/>
<dbReference type="Pfam" id="PF00172">
    <property type="entry name" value="Zn_clus"/>
    <property type="match status" value="1"/>
</dbReference>
<evidence type="ECO:0000256" key="4">
    <source>
        <dbReference type="ARBA" id="ARBA00023015"/>
    </source>
</evidence>
<gene>
    <name evidence="9" type="ORF">LTR25_000320</name>
</gene>
<keyword evidence="2" id="KW-0479">Metal-binding</keyword>
<protein>
    <recommendedName>
        <fullName evidence="8">Zn(2)-C6 fungal-type domain-containing protein</fullName>
    </recommendedName>
</protein>
<evidence type="ECO:0000256" key="1">
    <source>
        <dbReference type="ARBA" id="ARBA00004123"/>
    </source>
</evidence>
<dbReference type="SUPFAM" id="SSF57701">
    <property type="entry name" value="Zn2/Cys6 DNA-binding domain"/>
    <property type="match status" value="1"/>
</dbReference>
<evidence type="ECO:0000259" key="8">
    <source>
        <dbReference type="PROSITE" id="PS50048"/>
    </source>
</evidence>
<dbReference type="GO" id="GO:0008270">
    <property type="term" value="F:zinc ion binding"/>
    <property type="evidence" value="ECO:0007669"/>
    <property type="project" value="InterPro"/>
</dbReference>
<reference evidence="9 10" key="1">
    <citation type="submission" date="2023-06" db="EMBL/GenBank/DDBJ databases">
        <title>Black Yeasts Isolated from many extreme environments.</title>
        <authorList>
            <person name="Coleine C."/>
            <person name="Stajich J.E."/>
            <person name="Selbmann L."/>
        </authorList>
    </citation>
    <scope>NUCLEOTIDE SEQUENCE [LARGE SCALE GENOMIC DNA]</scope>
    <source>
        <strain evidence="9 10">CCFEE 5887</strain>
    </source>
</reference>
<proteinExistence type="predicted"/>
<keyword evidence="10" id="KW-1185">Reference proteome</keyword>
<dbReference type="Gene3D" id="4.10.240.10">
    <property type="entry name" value="Zn(2)-C6 fungal-type DNA-binding domain"/>
    <property type="match status" value="1"/>
</dbReference>
<dbReference type="Proteomes" id="UP001345827">
    <property type="component" value="Unassembled WGS sequence"/>
</dbReference>
<sequence>MQATDRNTQENAAYSTEDVTEITDLETLLSLLPACRRCRKAKRRCDTYLPACANCSRVGADCVFFDHVSKEFLPRTYISSLVDHLQALEGIQDNKTDEREVAELQSTLTFDQQSFVHVRGALRYLGGQAPLGTPVKHASERPGGLRTRSSAPLVQIPWSMSVDGGMPQYLSDWYFSTLHQVYPILDPDLPFLTRPPRWADASPFEAFTLNMVYSIACHCLPGNNTQLTLLSETFYREALAHADKVTAELNLEALQGVVLLALRSLFDSQEGSLGQQVAFAHRLEVELSAKEMDETSSALDTLRSAIYCIGSQMATGLDRPSGLAEPDHAHTSAGRLGRLCTLYRIQSRFRNGLPFDELDAALVLAAHTAEPTPLVTAAEKETAFLIRPNAEAALQLLATYDQEDMIFNVFTPHWAYKAGVFLLAESTDDSRLKGYMLASTVLERCALKWPNSRSLQETLRALASPSKHQTSFARSNGP</sequence>
<dbReference type="PANTHER" id="PTHR47782:SF12">
    <property type="entry name" value="ZN(II)2CYS6 TRANSCRIPTION FACTOR (EUROFUNG)"/>
    <property type="match status" value="1"/>
</dbReference>
<dbReference type="GO" id="GO:0005634">
    <property type="term" value="C:nucleus"/>
    <property type="evidence" value="ECO:0007669"/>
    <property type="project" value="UniProtKB-SubCell"/>
</dbReference>
<organism evidence="9 10">
    <name type="scientific">Vermiconidia calcicola</name>
    <dbReference type="NCBI Taxonomy" id="1690605"/>
    <lineage>
        <taxon>Eukaryota</taxon>
        <taxon>Fungi</taxon>
        <taxon>Dikarya</taxon>
        <taxon>Ascomycota</taxon>
        <taxon>Pezizomycotina</taxon>
        <taxon>Dothideomycetes</taxon>
        <taxon>Dothideomycetidae</taxon>
        <taxon>Mycosphaerellales</taxon>
        <taxon>Extremaceae</taxon>
        <taxon>Vermiconidia</taxon>
    </lineage>
</organism>
<keyword evidence="4" id="KW-0805">Transcription regulation</keyword>
<feature type="domain" description="Zn(2)-C6 fungal-type" evidence="8">
    <location>
        <begin position="34"/>
        <end position="64"/>
    </location>
</feature>
<dbReference type="InterPro" id="IPR052202">
    <property type="entry name" value="Yeast_MetPath_Reg"/>
</dbReference>
<dbReference type="CDD" id="cd12148">
    <property type="entry name" value="fungal_TF_MHR"/>
    <property type="match status" value="1"/>
</dbReference>
<dbReference type="GO" id="GO:0000981">
    <property type="term" value="F:DNA-binding transcription factor activity, RNA polymerase II-specific"/>
    <property type="evidence" value="ECO:0007669"/>
    <property type="project" value="InterPro"/>
</dbReference>
<name>A0AAV9QKD4_9PEZI</name>